<gene>
    <name evidence="1" type="ORF">AACH06_19735</name>
</gene>
<dbReference type="Pfam" id="PF08893">
    <property type="entry name" value="DUF1839"/>
    <property type="match status" value="1"/>
</dbReference>
<reference evidence="1 2" key="1">
    <citation type="submission" date="2024-04" db="EMBL/GenBank/DDBJ databases">
        <title>Novel species of the genus Ideonella isolated from streams.</title>
        <authorList>
            <person name="Lu H."/>
        </authorList>
    </citation>
    <scope>NUCLEOTIDE SEQUENCE [LARGE SCALE GENOMIC DNA]</scope>
    <source>
        <strain evidence="1 2">DXS29W</strain>
    </source>
</reference>
<accession>A0ABU9BTC7</accession>
<evidence type="ECO:0000313" key="2">
    <source>
        <dbReference type="Proteomes" id="UP001371218"/>
    </source>
</evidence>
<dbReference type="RefSeq" id="WP_341427484.1">
    <property type="nucleotide sequence ID" value="NZ_JBBUTG010000014.1"/>
</dbReference>
<sequence length="334" mass="37452">MALSDRHSRATALPGIDPASYQRHALHGESAQWPEKNCYIDLWIELVHAMGCDPHAMLGHTLPIDFEGDQWTFFKPSHDQLRRLYGVDVQELTIWRPLADHALEHLSAGKLISVEADAWWLPDTAGTDYRNKHTKTTIVLADIDLDAQRLVYFHNAGCFALEGEDFVETFRLNKPEDPAYLPLFAEVIRSDRKVVRPQAELRDAAWADLREQFARRPATNPVQRFAEAFERDLPLMRERGLAHYHAWAFAGTRQVGAAAELTARWLAWMTDTPSPAQQRAIEAFDQLSSGAKTFILKGARVVSSSKPADLGALFGGMAQAWDNGMAALGEVLAR</sequence>
<proteinExistence type="predicted"/>
<keyword evidence="2" id="KW-1185">Reference proteome</keyword>
<dbReference type="EMBL" id="JBBUTG010000014">
    <property type="protein sequence ID" value="MEK8033061.1"/>
    <property type="molecule type" value="Genomic_DNA"/>
</dbReference>
<dbReference type="Proteomes" id="UP001371218">
    <property type="component" value="Unassembled WGS sequence"/>
</dbReference>
<protein>
    <submittedName>
        <fullName evidence="1">DUF1839 family protein</fullName>
    </submittedName>
</protein>
<dbReference type="InterPro" id="IPR014989">
    <property type="entry name" value="DUF1839"/>
</dbReference>
<organism evidence="1 2">
    <name type="scientific">Ideonella lacteola</name>
    <dbReference type="NCBI Taxonomy" id="2984193"/>
    <lineage>
        <taxon>Bacteria</taxon>
        <taxon>Pseudomonadati</taxon>
        <taxon>Pseudomonadota</taxon>
        <taxon>Betaproteobacteria</taxon>
        <taxon>Burkholderiales</taxon>
        <taxon>Sphaerotilaceae</taxon>
        <taxon>Ideonella</taxon>
    </lineage>
</organism>
<evidence type="ECO:0000313" key="1">
    <source>
        <dbReference type="EMBL" id="MEK8033061.1"/>
    </source>
</evidence>
<name>A0ABU9BTC7_9BURK</name>
<comment type="caution">
    <text evidence="1">The sequence shown here is derived from an EMBL/GenBank/DDBJ whole genome shotgun (WGS) entry which is preliminary data.</text>
</comment>